<dbReference type="AlphaFoldDB" id="A0AAV4V7M4"/>
<evidence type="ECO:0000313" key="2">
    <source>
        <dbReference type="Proteomes" id="UP001054945"/>
    </source>
</evidence>
<gene>
    <name evidence="1" type="ORF">CEXT_130021</name>
</gene>
<evidence type="ECO:0000313" key="1">
    <source>
        <dbReference type="EMBL" id="GIY65941.1"/>
    </source>
</evidence>
<dbReference type="Proteomes" id="UP001054945">
    <property type="component" value="Unassembled WGS sequence"/>
</dbReference>
<dbReference type="EMBL" id="BPLR01014053">
    <property type="protein sequence ID" value="GIY65941.1"/>
    <property type="molecule type" value="Genomic_DNA"/>
</dbReference>
<organism evidence="1 2">
    <name type="scientific">Caerostris extrusa</name>
    <name type="common">Bark spider</name>
    <name type="synonym">Caerostris bankana</name>
    <dbReference type="NCBI Taxonomy" id="172846"/>
    <lineage>
        <taxon>Eukaryota</taxon>
        <taxon>Metazoa</taxon>
        <taxon>Ecdysozoa</taxon>
        <taxon>Arthropoda</taxon>
        <taxon>Chelicerata</taxon>
        <taxon>Arachnida</taxon>
        <taxon>Araneae</taxon>
        <taxon>Araneomorphae</taxon>
        <taxon>Entelegynae</taxon>
        <taxon>Araneoidea</taxon>
        <taxon>Araneidae</taxon>
        <taxon>Caerostris</taxon>
    </lineage>
</organism>
<accession>A0AAV4V7M4</accession>
<reference evidence="1 2" key="1">
    <citation type="submission" date="2021-06" db="EMBL/GenBank/DDBJ databases">
        <title>Caerostris extrusa draft genome.</title>
        <authorList>
            <person name="Kono N."/>
            <person name="Arakawa K."/>
        </authorList>
    </citation>
    <scope>NUCLEOTIDE SEQUENCE [LARGE SCALE GENOMIC DNA]</scope>
</reference>
<keyword evidence="2" id="KW-1185">Reference proteome</keyword>
<name>A0AAV4V7M4_CAEEX</name>
<proteinExistence type="predicted"/>
<protein>
    <submittedName>
        <fullName evidence="1">Uncharacterized protein</fullName>
    </submittedName>
</protein>
<comment type="caution">
    <text evidence="1">The sequence shown here is derived from an EMBL/GenBank/DDBJ whole genome shotgun (WGS) entry which is preliminary data.</text>
</comment>
<sequence length="151" mass="17475">MQSGVIRKIKFRNQRTHCSFPIFLRPRFSWDKLVKISPALVSFPGTNQKEKIATLTGLYSNPRGTILPVKKKNVLPPLVKLRIKLKAKSSRIFYRNDVLCNLSLPENKIPEQKNALLFPNLPETPFFFPETSSWLRSALRLSFPAQIRRKI</sequence>